<evidence type="ECO:0000313" key="3">
    <source>
        <dbReference type="Proteomes" id="UP001158986"/>
    </source>
</evidence>
<proteinExistence type="predicted"/>
<gene>
    <name evidence="2" type="ORF">PBS001_LOCUS2436</name>
    <name evidence="1" type="ORF">PBS003_LOCUS882</name>
</gene>
<name>A0AAU9KYU2_9STRA</name>
<keyword evidence="3" id="KW-1185">Reference proteome</keyword>
<evidence type="ECO:0000313" key="1">
    <source>
        <dbReference type="EMBL" id="CAH0474013.1"/>
    </source>
</evidence>
<dbReference type="EMBL" id="CAKLCB010000130">
    <property type="protein sequence ID" value="CAH0515735.1"/>
    <property type="molecule type" value="Genomic_DNA"/>
</dbReference>
<comment type="caution">
    <text evidence="1">The sequence shown here is derived from an EMBL/GenBank/DDBJ whole genome shotgun (WGS) entry which is preliminary data.</text>
</comment>
<accession>A0AAU9KYU2</accession>
<dbReference type="EMBL" id="CAKKTJ010000093">
    <property type="protein sequence ID" value="CAH0474013.1"/>
    <property type="molecule type" value="Genomic_DNA"/>
</dbReference>
<evidence type="ECO:0000313" key="2">
    <source>
        <dbReference type="EMBL" id="CAH0515735.1"/>
    </source>
</evidence>
<protein>
    <submittedName>
        <fullName evidence="1">Uncharacterized protein</fullName>
    </submittedName>
</protein>
<sequence>MSGAIVRDIKLLSDMCDLLFSILFLLELQYHRSRVCINGNHETITSAGHLNIYPYKEDIQLEAEKYLGYIKRVYSPITEEAKAALHTQE</sequence>
<dbReference type="Proteomes" id="UP001160483">
    <property type="component" value="Unassembled WGS sequence"/>
</dbReference>
<dbReference type="Proteomes" id="UP001158986">
    <property type="component" value="Unassembled WGS sequence"/>
</dbReference>
<evidence type="ECO:0000313" key="4">
    <source>
        <dbReference type="Proteomes" id="UP001160483"/>
    </source>
</evidence>
<organism evidence="1 4">
    <name type="scientific">Peronospora belbahrii</name>
    <dbReference type="NCBI Taxonomy" id="622444"/>
    <lineage>
        <taxon>Eukaryota</taxon>
        <taxon>Sar</taxon>
        <taxon>Stramenopiles</taxon>
        <taxon>Oomycota</taxon>
        <taxon>Peronosporomycetes</taxon>
        <taxon>Peronosporales</taxon>
        <taxon>Peronosporaceae</taxon>
        <taxon>Peronospora</taxon>
    </lineage>
</organism>
<reference evidence="1 3" key="1">
    <citation type="submission" date="2021-11" db="EMBL/GenBank/DDBJ databases">
        <authorList>
            <person name="Islam A."/>
            <person name="Islam S."/>
            <person name="Flora M.S."/>
            <person name="Rahman M."/>
            <person name="Ziaur R.M."/>
            <person name="Epstein J.H."/>
            <person name="Hassan M."/>
            <person name="Klassen M."/>
            <person name="Woodard K."/>
            <person name="Webb A."/>
            <person name="Webby R.J."/>
            <person name="El Zowalaty M.E."/>
        </authorList>
    </citation>
    <scope>NUCLEOTIDE SEQUENCE</scope>
    <source>
        <strain evidence="2">Pbs1</strain>
        <strain evidence="1">Pbs3</strain>
    </source>
</reference>
<dbReference type="AlphaFoldDB" id="A0AAU9KYU2"/>